<reference evidence="1 2" key="1">
    <citation type="submission" date="2015-01" db="EMBL/GenBank/DDBJ databases">
        <title>Evolution of Trichinella species and genotypes.</title>
        <authorList>
            <person name="Korhonen P.K."/>
            <person name="Edoardo P."/>
            <person name="Giuseppe L.R."/>
            <person name="Gasser R.B."/>
        </authorList>
    </citation>
    <scope>NUCLEOTIDE SEQUENCE [LARGE SCALE GENOMIC DNA]</scope>
    <source>
        <strain evidence="1">ISS417</strain>
    </source>
</reference>
<accession>A0A0V0TCD5</accession>
<organism evidence="1 2">
    <name type="scientific">Trichinella murrelli</name>
    <dbReference type="NCBI Taxonomy" id="144512"/>
    <lineage>
        <taxon>Eukaryota</taxon>
        <taxon>Metazoa</taxon>
        <taxon>Ecdysozoa</taxon>
        <taxon>Nematoda</taxon>
        <taxon>Enoplea</taxon>
        <taxon>Dorylaimia</taxon>
        <taxon>Trichinellida</taxon>
        <taxon>Trichinellidae</taxon>
        <taxon>Trichinella</taxon>
    </lineage>
</organism>
<dbReference type="OrthoDB" id="427960at2759"/>
<dbReference type="AlphaFoldDB" id="A0A0V0TCD5"/>
<proteinExistence type="predicted"/>
<name>A0A0V0TCD5_9BILA</name>
<keyword evidence="2" id="KW-1185">Reference proteome</keyword>
<gene>
    <name evidence="1" type="ORF">T05_15901</name>
</gene>
<dbReference type="Proteomes" id="UP000055048">
    <property type="component" value="Unassembled WGS sequence"/>
</dbReference>
<protein>
    <submittedName>
        <fullName evidence="1">Uncharacterized protein</fullName>
    </submittedName>
</protein>
<sequence>MDYFTEAVEVAVKEERVVRELTMLEARVVSVKTFLELLEPTTGRDTEAAGAAVKTRKEVEDDLAEVLRQIKELLSDNSFAGIKGPPLGRDGGQR</sequence>
<comment type="caution">
    <text evidence="1">The sequence shown here is derived from an EMBL/GenBank/DDBJ whole genome shotgun (WGS) entry which is preliminary data.</text>
</comment>
<evidence type="ECO:0000313" key="1">
    <source>
        <dbReference type="EMBL" id="KRX36671.1"/>
    </source>
</evidence>
<dbReference type="EMBL" id="JYDJ01000350">
    <property type="protein sequence ID" value="KRX36671.1"/>
    <property type="molecule type" value="Genomic_DNA"/>
</dbReference>
<evidence type="ECO:0000313" key="2">
    <source>
        <dbReference type="Proteomes" id="UP000055048"/>
    </source>
</evidence>